<sequence length="60" mass="6571">MKAVCRAIIDDEKRLGHSKLVTELESAYTKIEPMGAGTAGRPRPPRTNSLSAPPSFIYIQ</sequence>
<protein>
    <recommendedName>
        <fullName evidence="4">Transposase</fullName>
    </recommendedName>
</protein>
<reference evidence="2 3" key="1">
    <citation type="submission" date="2023-04" db="EMBL/GenBank/DDBJ databases">
        <title>A novel bacteria isolated from coastal sediment.</title>
        <authorList>
            <person name="Liu X.-J."/>
            <person name="Du Z.-J."/>
        </authorList>
    </citation>
    <scope>NUCLEOTIDE SEQUENCE [LARGE SCALE GENOMIC DNA]</scope>
    <source>
        <strain evidence="2 3">SDUM461003</strain>
    </source>
</reference>
<accession>A0ABU1AS22</accession>
<gene>
    <name evidence="2" type="ORF">QEH52_00330</name>
</gene>
<dbReference type="RefSeq" id="WP_308947902.1">
    <property type="nucleotide sequence ID" value="NZ_JARXHW010000001.1"/>
</dbReference>
<evidence type="ECO:0008006" key="4">
    <source>
        <dbReference type="Google" id="ProtNLM"/>
    </source>
</evidence>
<proteinExistence type="predicted"/>
<comment type="caution">
    <text evidence="2">The sequence shown here is derived from an EMBL/GenBank/DDBJ whole genome shotgun (WGS) entry which is preliminary data.</text>
</comment>
<evidence type="ECO:0000256" key="1">
    <source>
        <dbReference type="SAM" id="MobiDB-lite"/>
    </source>
</evidence>
<feature type="region of interest" description="Disordered" evidence="1">
    <location>
        <begin position="33"/>
        <end position="60"/>
    </location>
</feature>
<dbReference type="Proteomes" id="UP001225316">
    <property type="component" value="Unassembled WGS sequence"/>
</dbReference>
<name>A0ABU1AS22_9BACT</name>
<dbReference type="EMBL" id="JARXHW010000001">
    <property type="protein sequence ID" value="MDQ8205940.1"/>
    <property type="molecule type" value="Genomic_DNA"/>
</dbReference>
<organism evidence="2 3">
    <name type="scientific">Thalassobacterium maritimum</name>
    <dbReference type="NCBI Taxonomy" id="3041265"/>
    <lineage>
        <taxon>Bacteria</taxon>
        <taxon>Pseudomonadati</taxon>
        <taxon>Verrucomicrobiota</taxon>
        <taxon>Opitutia</taxon>
        <taxon>Puniceicoccales</taxon>
        <taxon>Coraliomargaritaceae</taxon>
        <taxon>Thalassobacterium</taxon>
    </lineage>
</organism>
<evidence type="ECO:0000313" key="2">
    <source>
        <dbReference type="EMBL" id="MDQ8205940.1"/>
    </source>
</evidence>
<keyword evidence="3" id="KW-1185">Reference proteome</keyword>
<evidence type="ECO:0000313" key="3">
    <source>
        <dbReference type="Proteomes" id="UP001225316"/>
    </source>
</evidence>